<dbReference type="GO" id="GO:0046872">
    <property type="term" value="F:metal ion binding"/>
    <property type="evidence" value="ECO:0007669"/>
    <property type="project" value="UniProtKB-KW"/>
</dbReference>
<dbReference type="AlphaFoldDB" id="A0A8J6ER07"/>
<dbReference type="Gene3D" id="3.30.70.330">
    <property type="match status" value="1"/>
</dbReference>
<dbReference type="GO" id="GO:0061630">
    <property type="term" value="F:ubiquitin protein ligase activity"/>
    <property type="evidence" value="ECO:0007669"/>
    <property type="project" value="UniProtKB-EC"/>
</dbReference>
<name>A0A8J6ER07_ELECQ</name>
<dbReference type="InterPro" id="IPR039399">
    <property type="entry name" value="Deltex_C_sf"/>
</dbReference>
<keyword evidence="4" id="KW-0808">Transferase</keyword>
<keyword evidence="5" id="KW-0479">Metal-binding</keyword>
<feature type="region of interest" description="Disordered" evidence="6">
    <location>
        <begin position="886"/>
        <end position="906"/>
    </location>
</feature>
<dbReference type="GO" id="GO:0016567">
    <property type="term" value="P:protein ubiquitination"/>
    <property type="evidence" value="ECO:0007669"/>
    <property type="project" value="UniProtKB-UniPathway"/>
</dbReference>
<dbReference type="PANTHER" id="PTHR12622">
    <property type="entry name" value="DELTEX-RELATED"/>
    <property type="match status" value="1"/>
</dbReference>
<accession>A0A8J6ER07</accession>
<evidence type="ECO:0000256" key="5">
    <source>
        <dbReference type="ARBA" id="ARBA00022723"/>
    </source>
</evidence>
<evidence type="ECO:0000256" key="2">
    <source>
        <dbReference type="ARBA" id="ARBA00004906"/>
    </source>
</evidence>
<reference evidence="8" key="1">
    <citation type="thesis" date="2020" institute="ProQuest LLC" country="789 East Eisenhower Parkway, Ann Arbor, MI, USA">
        <title>Comparative Genomics and Chromosome Evolution.</title>
        <authorList>
            <person name="Mudd A.B."/>
        </authorList>
    </citation>
    <scope>NUCLEOTIDE SEQUENCE</scope>
    <source>
        <strain evidence="8">HN-11 Male</strain>
        <tissue evidence="8">Kidney and liver</tissue>
    </source>
</reference>
<dbReference type="Proteomes" id="UP000770717">
    <property type="component" value="Unassembled WGS sequence"/>
</dbReference>
<comment type="catalytic activity">
    <reaction evidence="1">
        <text>S-ubiquitinyl-[E2 ubiquitin-conjugating enzyme]-L-cysteine + [acceptor protein]-L-lysine = [E2 ubiquitin-conjugating enzyme]-L-cysteine + N(6)-ubiquitinyl-[acceptor protein]-L-lysine.</text>
        <dbReference type="EC" id="2.3.2.27"/>
    </reaction>
</comment>
<evidence type="ECO:0000256" key="4">
    <source>
        <dbReference type="ARBA" id="ARBA00022679"/>
    </source>
</evidence>
<comment type="caution">
    <text evidence="8">The sequence shown here is derived from an EMBL/GenBank/DDBJ whole genome shotgun (WGS) entry which is preliminary data.</text>
</comment>
<dbReference type="GO" id="GO:0007219">
    <property type="term" value="P:Notch signaling pathway"/>
    <property type="evidence" value="ECO:0007669"/>
    <property type="project" value="InterPro"/>
</dbReference>
<dbReference type="EMBL" id="WNTK01000013">
    <property type="protein sequence ID" value="KAG9474197.1"/>
    <property type="molecule type" value="Genomic_DNA"/>
</dbReference>
<organism evidence="8 9">
    <name type="scientific">Eleutherodactylus coqui</name>
    <name type="common">Puerto Rican coqui</name>
    <dbReference type="NCBI Taxonomy" id="57060"/>
    <lineage>
        <taxon>Eukaryota</taxon>
        <taxon>Metazoa</taxon>
        <taxon>Chordata</taxon>
        <taxon>Craniata</taxon>
        <taxon>Vertebrata</taxon>
        <taxon>Euteleostomi</taxon>
        <taxon>Amphibia</taxon>
        <taxon>Batrachia</taxon>
        <taxon>Anura</taxon>
        <taxon>Neobatrachia</taxon>
        <taxon>Hyloidea</taxon>
        <taxon>Eleutherodactylidae</taxon>
        <taxon>Eleutherodactylinae</taxon>
        <taxon>Eleutherodactylus</taxon>
        <taxon>Eleutherodactylus</taxon>
    </lineage>
</organism>
<evidence type="ECO:0000259" key="7">
    <source>
        <dbReference type="Pfam" id="PF18102"/>
    </source>
</evidence>
<sequence length="1069" mass="121155">MERKRLRVDGIPTDIPAGRAKDKLTIHFLRSRNGGGEVESIDVIQGPPAYAIVTFEDDKVVESVLRIKDHTLQINDKIYNLVVSEDSGKMELEEVFQKLSLTINCKKIPESCRSLLENFTHKDVKYDFDEKSLMCTISGPYTEIQAVAQEILKKLEIKCTNLKQIPSDARKKTKSDRFTYQSDSQGVPQVLDQRSTPLYASPAEARYSLKTESLEQVEEPFVWDSDIFKYIQKFHTLEYQEILDKYHVHAVDESSDGITTVYLQTVTGGKNHLADLSYARSRLLGLYQGLELLLRKEQINKRDLYGDQDFHKMMLRDLQKLYPMLLCHDDDRYLYLIGNGVDVAQGKQYISELQMKFDRSSSYPDTRFKASGAGTISEGAPHSLSPTYKHESKVGSRIAASFTAPATHTSYSTKNQIDERYLASSDSPNRQLLDRSRDPPNDKTSPGSAISSDLQKNEDFGLSQTDEKSESKTMPSLKRRDVFPALKTGREEIRHNRTTSKATGPLKPVRFTKASSELPYSSLVDMNSPSMEFKVPEGKLRRSNSLSRVYSKENASSEQQSDTLIFKDEVVVTDWLWQYTKQAHKSDIDSWCSEGVLMEEEKQKGKVTLKLKATNKSVLTLTKERIQLLCWKEDVSITSSCFYYSTLGVQGPDDIALAEWYDVFHKCSKKLYIKLEEDKLVLLYPKEIQSRIIEEYSQNIERKMKSSKEDLMQDDHQSSSHLKDKFEFSGHDMAESYLTESKHKHNVEDQFISKRYLGSFHLGGEDLNEAPNFRGGKDLADQSYSLKDPFQGLAHEHKAFFDNPVPALLDENSIHPKELQDFLEDAKNNSTSEKTQTDFYTSRKHLDNLMTEVKPYNQSPYTSELLTQGITFSPLNVLHQTDSEAHYGDQGISTDGHKSSYQSSSSQLRVPAIGQESEVIDSICDQCKNNGKTVQASSGQNMCVKCYTTFLTSAINDTTKDKGTIKVSMTHTSMSLSLPGYERATTLKIIYEVPDGVQGAGDPQPGCPYKGGRFEAYLPDTPEGRRFLVLLQKALDEGLIFHIQTFETGEKVTWYKIPHKTSPDGGKQK</sequence>
<dbReference type="UniPathway" id="UPA00143"/>
<dbReference type="Pfam" id="PF18102">
    <property type="entry name" value="DTC"/>
    <property type="match status" value="1"/>
</dbReference>
<dbReference type="InterPro" id="IPR039396">
    <property type="entry name" value="Deltex_C"/>
</dbReference>
<dbReference type="Gene3D" id="3.30.390.130">
    <property type="match status" value="1"/>
</dbReference>
<feature type="compositionally biased region" description="Basic and acidic residues" evidence="6">
    <location>
        <begin position="432"/>
        <end position="441"/>
    </location>
</feature>
<dbReference type="EC" id="2.3.2.27" evidence="3"/>
<evidence type="ECO:0000313" key="8">
    <source>
        <dbReference type="EMBL" id="KAG9474197.1"/>
    </source>
</evidence>
<proteinExistence type="predicted"/>
<feature type="compositionally biased region" description="Basic and acidic residues" evidence="6">
    <location>
        <begin position="478"/>
        <end position="495"/>
    </location>
</feature>
<comment type="pathway">
    <text evidence="2">Protein modification; protein ubiquitination.</text>
</comment>
<protein>
    <recommendedName>
        <fullName evidence="3">RING-type E3 ubiquitin transferase</fullName>
        <ecNumber evidence="3">2.3.2.27</ecNumber>
    </recommendedName>
</protein>
<feature type="domain" description="Deltex C-terminal" evidence="7">
    <location>
        <begin position="968"/>
        <end position="1068"/>
    </location>
</feature>
<evidence type="ECO:0000256" key="6">
    <source>
        <dbReference type="SAM" id="MobiDB-lite"/>
    </source>
</evidence>
<dbReference type="InterPro" id="IPR012677">
    <property type="entry name" value="Nucleotide-bd_a/b_plait_sf"/>
</dbReference>
<dbReference type="Pfam" id="PF23085">
    <property type="entry name" value="RRM_PARP14_3"/>
    <property type="match status" value="1"/>
</dbReference>
<feature type="compositionally biased region" description="Basic and acidic residues" evidence="6">
    <location>
        <begin position="455"/>
        <end position="471"/>
    </location>
</feature>
<evidence type="ECO:0000313" key="9">
    <source>
        <dbReference type="Proteomes" id="UP000770717"/>
    </source>
</evidence>
<gene>
    <name evidence="8" type="ORF">GDO78_004480</name>
</gene>
<evidence type="ECO:0000256" key="3">
    <source>
        <dbReference type="ARBA" id="ARBA00012483"/>
    </source>
</evidence>
<keyword evidence="9" id="KW-1185">Reference proteome</keyword>
<dbReference type="OrthoDB" id="527344at2759"/>
<feature type="compositionally biased region" description="Polar residues" evidence="6">
    <location>
        <begin position="442"/>
        <end position="454"/>
    </location>
</feature>
<dbReference type="InterPro" id="IPR039398">
    <property type="entry name" value="Deltex_fam"/>
</dbReference>
<feature type="region of interest" description="Disordered" evidence="6">
    <location>
        <begin position="406"/>
        <end position="506"/>
    </location>
</feature>
<feature type="region of interest" description="Disordered" evidence="6">
    <location>
        <begin position="362"/>
        <end position="391"/>
    </location>
</feature>
<evidence type="ECO:0000256" key="1">
    <source>
        <dbReference type="ARBA" id="ARBA00000900"/>
    </source>
</evidence>
<feature type="compositionally biased region" description="Polar residues" evidence="6">
    <location>
        <begin position="406"/>
        <end position="415"/>
    </location>
</feature>